<feature type="compositionally biased region" description="Low complexity" evidence="1">
    <location>
        <begin position="95"/>
        <end position="107"/>
    </location>
</feature>
<evidence type="ECO:0000256" key="1">
    <source>
        <dbReference type="SAM" id="MobiDB-lite"/>
    </source>
</evidence>
<feature type="region of interest" description="Disordered" evidence="1">
    <location>
        <begin position="90"/>
        <end position="120"/>
    </location>
</feature>
<protein>
    <submittedName>
        <fullName evidence="2">Uncharacterized protein</fullName>
    </submittedName>
</protein>
<keyword evidence="3" id="KW-1185">Reference proteome</keyword>
<gene>
    <name evidence="2" type="ORF">AMAG_14230</name>
</gene>
<dbReference type="VEuPathDB" id="FungiDB:AMAG_14230"/>
<proteinExistence type="predicted"/>
<evidence type="ECO:0000313" key="2">
    <source>
        <dbReference type="EMBL" id="KNE69674.1"/>
    </source>
</evidence>
<dbReference type="EMBL" id="GG745361">
    <property type="protein sequence ID" value="KNE69674.1"/>
    <property type="molecule type" value="Genomic_DNA"/>
</dbReference>
<name>A0A0L0T562_ALLM3</name>
<reference evidence="2 3" key="1">
    <citation type="submission" date="2009-11" db="EMBL/GenBank/DDBJ databases">
        <title>Annotation of Allomyces macrogynus ATCC 38327.</title>
        <authorList>
            <consortium name="The Broad Institute Genome Sequencing Platform"/>
            <person name="Russ C."/>
            <person name="Cuomo C."/>
            <person name="Burger G."/>
            <person name="Gray M.W."/>
            <person name="Holland P.W.H."/>
            <person name="King N."/>
            <person name="Lang F.B.F."/>
            <person name="Roger A.J."/>
            <person name="Ruiz-Trillo I."/>
            <person name="Young S.K."/>
            <person name="Zeng Q."/>
            <person name="Gargeya S."/>
            <person name="Fitzgerald M."/>
            <person name="Haas B."/>
            <person name="Abouelleil A."/>
            <person name="Alvarado L."/>
            <person name="Arachchi H.M."/>
            <person name="Berlin A."/>
            <person name="Chapman S.B."/>
            <person name="Gearin G."/>
            <person name="Goldberg J."/>
            <person name="Griggs A."/>
            <person name="Gujja S."/>
            <person name="Hansen M."/>
            <person name="Heiman D."/>
            <person name="Howarth C."/>
            <person name="Larimer J."/>
            <person name="Lui A."/>
            <person name="MacDonald P.J.P."/>
            <person name="McCowen C."/>
            <person name="Montmayeur A."/>
            <person name="Murphy C."/>
            <person name="Neiman D."/>
            <person name="Pearson M."/>
            <person name="Priest M."/>
            <person name="Roberts A."/>
            <person name="Saif S."/>
            <person name="Shea T."/>
            <person name="Sisk P."/>
            <person name="Stolte C."/>
            <person name="Sykes S."/>
            <person name="Wortman J."/>
            <person name="Nusbaum C."/>
            <person name="Birren B."/>
        </authorList>
    </citation>
    <scope>NUCLEOTIDE SEQUENCE [LARGE SCALE GENOMIC DNA]</scope>
    <source>
        <strain evidence="2 3">ATCC 38327</strain>
    </source>
</reference>
<reference evidence="3" key="2">
    <citation type="submission" date="2009-11" db="EMBL/GenBank/DDBJ databases">
        <title>The Genome Sequence of Allomyces macrogynus strain ATCC 38327.</title>
        <authorList>
            <consortium name="The Broad Institute Genome Sequencing Platform"/>
            <person name="Russ C."/>
            <person name="Cuomo C."/>
            <person name="Shea T."/>
            <person name="Young S.K."/>
            <person name="Zeng Q."/>
            <person name="Koehrsen M."/>
            <person name="Haas B."/>
            <person name="Borodovsky M."/>
            <person name="Guigo R."/>
            <person name="Alvarado L."/>
            <person name="Berlin A."/>
            <person name="Borenstein D."/>
            <person name="Chen Z."/>
            <person name="Engels R."/>
            <person name="Freedman E."/>
            <person name="Gellesch M."/>
            <person name="Goldberg J."/>
            <person name="Griggs A."/>
            <person name="Gujja S."/>
            <person name="Heiman D."/>
            <person name="Hepburn T."/>
            <person name="Howarth C."/>
            <person name="Jen D."/>
            <person name="Larson L."/>
            <person name="Lewis B."/>
            <person name="Mehta T."/>
            <person name="Park D."/>
            <person name="Pearson M."/>
            <person name="Roberts A."/>
            <person name="Saif S."/>
            <person name="Shenoy N."/>
            <person name="Sisk P."/>
            <person name="Stolte C."/>
            <person name="Sykes S."/>
            <person name="Walk T."/>
            <person name="White J."/>
            <person name="Yandava C."/>
            <person name="Burger G."/>
            <person name="Gray M.W."/>
            <person name="Holland P.W.H."/>
            <person name="King N."/>
            <person name="Lang F.B.F."/>
            <person name="Roger A.J."/>
            <person name="Ruiz-Trillo I."/>
            <person name="Lander E."/>
            <person name="Nusbaum C."/>
        </authorList>
    </citation>
    <scope>NUCLEOTIDE SEQUENCE [LARGE SCALE GENOMIC DNA]</scope>
    <source>
        <strain evidence="3">ATCC 38327</strain>
    </source>
</reference>
<sequence>MSPSVPTSAAVAMARPLLTRQSRWLPARASLLLTTRPAVRSLASCTRCGSHDACPSNNVPSAACPPPSLLVLGPSPMSNLLASTQPTLIAPAPPAESATAAATAARAPRPHASRRADAAAANDVLPAPVTGVADGIHVTRRQAAVQGVAETRVLGKLLFTRGHVHDAVGAGLLRARVAGHGAQRT</sequence>
<organism evidence="2 3">
    <name type="scientific">Allomyces macrogynus (strain ATCC 38327)</name>
    <name type="common">Allomyces javanicus var. macrogynus</name>
    <dbReference type="NCBI Taxonomy" id="578462"/>
    <lineage>
        <taxon>Eukaryota</taxon>
        <taxon>Fungi</taxon>
        <taxon>Fungi incertae sedis</taxon>
        <taxon>Blastocladiomycota</taxon>
        <taxon>Blastocladiomycetes</taxon>
        <taxon>Blastocladiales</taxon>
        <taxon>Blastocladiaceae</taxon>
        <taxon>Allomyces</taxon>
    </lineage>
</organism>
<accession>A0A0L0T562</accession>
<evidence type="ECO:0000313" key="3">
    <source>
        <dbReference type="Proteomes" id="UP000054350"/>
    </source>
</evidence>
<dbReference type="AlphaFoldDB" id="A0A0L0T562"/>
<dbReference type="Proteomes" id="UP000054350">
    <property type="component" value="Unassembled WGS sequence"/>
</dbReference>